<dbReference type="InParanoid" id="F6U743"/>
<keyword evidence="6" id="KW-1185">Reference proteome</keyword>
<organism evidence="5 6">
    <name type="scientific">Ciona intestinalis</name>
    <name type="common">Transparent sea squirt</name>
    <name type="synonym">Ascidia intestinalis</name>
    <dbReference type="NCBI Taxonomy" id="7719"/>
    <lineage>
        <taxon>Eukaryota</taxon>
        <taxon>Metazoa</taxon>
        <taxon>Chordata</taxon>
        <taxon>Tunicata</taxon>
        <taxon>Ascidiacea</taxon>
        <taxon>Phlebobranchia</taxon>
        <taxon>Cionidae</taxon>
        <taxon>Ciona</taxon>
    </lineage>
</organism>
<dbReference type="Proteomes" id="UP000008144">
    <property type="component" value="Chromosome 10"/>
</dbReference>
<dbReference type="Pfam" id="PF12796">
    <property type="entry name" value="Ank_2"/>
    <property type="match status" value="1"/>
</dbReference>
<evidence type="ECO:0000313" key="5">
    <source>
        <dbReference type="Ensembl" id="ENSCINP00000026898.2"/>
    </source>
</evidence>
<dbReference type="EMBL" id="EAAA01000447">
    <property type="status" value="NOT_ANNOTATED_CDS"/>
    <property type="molecule type" value="Genomic_DNA"/>
</dbReference>
<evidence type="ECO:0000256" key="2">
    <source>
        <dbReference type="ARBA" id="ARBA00023065"/>
    </source>
</evidence>
<reference evidence="5" key="3">
    <citation type="submission" date="2025-08" db="UniProtKB">
        <authorList>
            <consortium name="Ensembl"/>
        </authorList>
    </citation>
    <scope>IDENTIFICATION</scope>
</reference>
<dbReference type="InterPro" id="IPR002110">
    <property type="entry name" value="Ankyrin_rpt"/>
</dbReference>
<dbReference type="GO" id="GO:0016020">
    <property type="term" value="C:membrane"/>
    <property type="evidence" value="ECO:0007669"/>
    <property type="project" value="InterPro"/>
</dbReference>
<dbReference type="AlphaFoldDB" id="F6U743"/>
<evidence type="ECO:0000313" key="6">
    <source>
        <dbReference type="Proteomes" id="UP000008144"/>
    </source>
</evidence>
<feature type="compositionally biased region" description="Acidic residues" evidence="4">
    <location>
        <begin position="25"/>
        <end position="34"/>
    </location>
</feature>
<dbReference type="Ensembl" id="ENSCINT00000027144.2">
    <property type="protein sequence ID" value="ENSCINP00000026898.2"/>
    <property type="gene ID" value="ENSCING00000015020.2"/>
</dbReference>
<feature type="compositionally biased region" description="Low complexity" evidence="4">
    <location>
        <begin position="39"/>
        <end position="52"/>
    </location>
</feature>
<keyword evidence="3" id="KW-0407">Ion channel</keyword>
<accession>F6U743</accession>
<dbReference type="InterPro" id="IPR002153">
    <property type="entry name" value="TRPC_channel"/>
</dbReference>
<name>F6U743_CIOIN</name>
<dbReference type="STRING" id="7719.ENSCINP00000026898"/>
<reference evidence="5" key="2">
    <citation type="journal article" date="2008" name="Genome Biol.">
        <title>Improved genome assembly and evidence-based global gene model set for the chordate Ciona intestinalis: new insight into intron and operon populations.</title>
        <authorList>
            <person name="Satou Y."/>
            <person name="Mineta K."/>
            <person name="Ogasawara M."/>
            <person name="Sasakura Y."/>
            <person name="Shoguchi E."/>
            <person name="Ueno K."/>
            <person name="Yamada L."/>
            <person name="Matsumoto J."/>
            <person name="Wasserscheid J."/>
            <person name="Dewar K."/>
            <person name="Wiley G.B."/>
            <person name="Macmil S.L."/>
            <person name="Roe B.A."/>
            <person name="Zeller R.W."/>
            <person name="Hastings K.E."/>
            <person name="Lemaire P."/>
            <person name="Lindquist E."/>
            <person name="Endo T."/>
            <person name="Hotta K."/>
            <person name="Inaba K."/>
        </authorList>
    </citation>
    <scope>NUCLEOTIDE SEQUENCE [LARGE SCALE GENOMIC DNA]</scope>
    <source>
        <strain evidence="5">wild type</strain>
    </source>
</reference>
<evidence type="ECO:0000256" key="3">
    <source>
        <dbReference type="ARBA" id="ARBA00023303"/>
    </source>
</evidence>
<feature type="region of interest" description="Disordered" evidence="4">
    <location>
        <begin position="25"/>
        <end position="75"/>
    </location>
</feature>
<evidence type="ECO:0000256" key="1">
    <source>
        <dbReference type="ARBA" id="ARBA00022448"/>
    </source>
</evidence>
<dbReference type="GO" id="GO:0005262">
    <property type="term" value="F:calcium channel activity"/>
    <property type="evidence" value="ECO:0007669"/>
    <property type="project" value="InterPro"/>
</dbReference>
<dbReference type="Gene3D" id="1.25.40.20">
    <property type="entry name" value="Ankyrin repeat-containing domain"/>
    <property type="match status" value="1"/>
</dbReference>
<reference evidence="6" key="1">
    <citation type="journal article" date="2002" name="Science">
        <title>The draft genome of Ciona intestinalis: insights into chordate and vertebrate origins.</title>
        <authorList>
            <person name="Dehal P."/>
            <person name="Satou Y."/>
            <person name="Campbell R.K."/>
            <person name="Chapman J."/>
            <person name="Degnan B."/>
            <person name="De Tomaso A."/>
            <person name="Davidson B."/>
            <person name="Di Gregorio A."/>
            <person name="Gelpke M."/>
            <person name="Goodstein D.M."/>
            <person name="Harafuji N."/>
            <person name="Hastings K.E."/>
            <person name="Ho I."/>
            <person name="Hotta K."/>
            <person name="Huang W."/>
            <person name="Kawashima T."/>
            <person name="Lemaire P."/>
            <person name="Martinez D."/>
            <person name="Meinertzhagen I.A."/>
            <person name="Necula S."/>
            <person name="Nonaka M."/>
            <person name="Putnam N."/>
            <person name="Rash S."/>
            <person name="Saiga H."/>
            <person name="Satake M."/>
            <person name="Terry A."/>
            <person name="Yamada L."/>
            <person name="Wang H.G."/>
            <person name="Awazu S."/>
            <person name="Azumi K."/>
            <person name="Boore J."/>
            <person name="Branno M."/>
            <person name="Chin-Bow S."/>
            <person name="DeSantis R."/>
            <person name="Doyle S."/>
            <person name="Francino P."/>
            <person name="Keys D.N."/>
            <person name="Haga S."/>
            <person name="Hayashi H."/>
            <person name="Hino K."/>
            <person name="Imai K.S."/>
            <person name="Inaba K."/>
            <person name="Kano S."/>
            <person name="Kobayashi K."/>
            <person name="Kobayashi M."/>
            <person name="Lee B.I."/>
            <person name="Makabe K.W."/>
            <person name="Manohar C."/>
            <person name="Matassi G."/>
            <person name="Medina M."/>
            <person name="Mochizuki Y."/>
            <person name="Mount S."/>
            <person name="Morishita T."/>
            <person name="Miura S."/>
            <person name="Nakayama A."/>
            <person name="Nishizaka S."/>
            <person name="Nomoto H."/>
            <person name="Ohta F."/>
            <person name="Oishi K."/>
            <person name="Rigoutsos I."/>
            <person name="Sano M."/>
            <person name="Sasaki A."/>
            <person name="Sasakura Y."/>
            <person name="Shoguchi E."/>
            <person name="Shin-i T."/>
            <person name="Spagnuolo A."/>
            <person name="Stainier D."/>
            <person name="Suzuki M.M."/>
            <person name="Tassy O."/>
            <person name="Takatori N."/>
            <person name="Tokuoka M."/>
            <person name="Yagi K."/>
            <person name="Yoshizaki F."/>
            <person name="Wada S."/>
            <person name="Zhang C."/>
            <person name="Hyatt P.D."/>
            <person name="Larimer F."/>
            <person name="Detter C."/>
            <person name="Doggett N."/>
            <person name="Glavina T."/>
            <person name="Hawkins T."/>
            <person name="Richardson P."/>
            <person name="Lucas S."/>
            <person name="Kohara Y."/>
            <person name="Levine M."/>
            <person name="Satoh N."/>
            <person name="Rokhsar D.S."/>
        </authorList>
    </citation>
    <scope>NUCLEOTIDE SEQUENCE [LARGE SCALE GENOMIC DNA]</scope>
</reference>
<proteinExistence type="predicted"/>
<dbReference type="InterPro" id="IPR036770">
    <property type="entry name" value="Ankyrin_rpt-contain_sf"/>
</dbReference>
<dbReference type="PANTHER" id="PTHR10117">
    <property type="entry name" value="TRANSIENT RECEPTOR POTENTIAL CHANNEL"/>
    <property type="match status" value="1"/>
</dbReference>
<dbReference type="PANTHER" id="PTHR10117:SF54">
    <property type="entry name" value="TRANSIENT RECEPTOR POTENTIAL-GAMMA PROTEIN"/>
    <property type="match status" value="1"/>
</dbReference>
<keyword evidence="2" id="KW-0406">Ion transport</keyword>
<dbReference type="GeneTree" id="ENSGT01060000248594"/>
<evidence type="ECO:0000256" key="4">
    <source>
        <dbReference type="SAM" id="MobiDB-lite"/>
    </source>
</evidence>
<keyword evidence="1" id="KW-0813">Transport</keyword>
<protein>
    <submittedName>
        <fullName evidence="5">Uncharacterized protein</fullName>
    </submittedName>
</protein>
<dbReference type="HOGENOM" id="CLU_817696_0_0_1"/>
<dbReference type="SUPFAM" id="SSF48403">
    <property type="entry name" value="Ankyrin repeat"/>
    <property type="match status" value="1"/>
</dbReference>
<sequence>MDRLYKPYIVETSWRKRSIVPEIDSSDDFPEEEVVSMKNKPSSRNISTSSNSAEQEPRKSFSAQRKKKSTRSPEPNTDVVFLSPITLKNKISVFKEEVVDLDFRAEAATEITRLPNDFRKPDAQVPFSIKLPNEDENEEVPKVSKSSIIKAGWTVKRALDVLSPPSTCNSFYLETVAKGDILEVKVLFDLLYARYESLQDFERDVVDQNERSALRIAVENKDTNMCELLLKNKVDLGDCLFHAIRIGFLPVVETILEYKPCEDACISELNPYFSPGTTPMVLAACSNDYEIMKLLFKCGHKALESSPMEGQYYMKMSSVKLNHQIFQGMSSPAYITLICE</sequence>
<reference evidence="5" key="4">
    <citation type="submission" date="2025-09" db="UniProtKB">
        <authorList>
            <consortium name="Ensembl"/>
        </authorList>
    </citation>
    <scope>IDENTIFICATION</scope>
</reference>
<dbReference type="SMART" id="SM00248">
    <property type="entry name" value="ANK"/>
    <property type="match status" value="2"/>
</dbReference>